<proteinExistence type="predicted"/>
<dbReference type="Proteomes" id="UP000243502">
    <property type="component" value="Chromosome 3"/>
</dbReference>
<gene>
    <name evidence="3" type="ORF">C2L65_38370</name>
</gene>
<feature type="region of interest" description="Disordered" evidence="1">
    <location>
        <begin position="1"/>
        <end position="22"/>
    </location>
</feature>
<keyword evidence="2" id="KW-1133">Transmembrane helix</keyword>
<reference evidence="3 4" key="1">
    <citation type="submission" date="2018-01" db="EMBL/GenBank/DDBJ databases">
        <title>Species boundaries and ecological features among Paraburkholderia terrae DSMZ17804T, P. hospita DSMZ17164T and P. caribensis DSMZ13236T.</title>
        <authorList>
            <person name="Pratama A.A."/>
        </authorList>
    </citation>
    <scope>NUCLEOTIDE SEQUENCE [LARGE SCALE GENOMIC DNA]</scope>
    <source>
        <strain evidence="3 4">DSM 17804</strain>
    </source>
</reference>
<dbReference type="InterPro" id="IPR007383">
    <property type="entry name" value="DUF445"/>
</dbReference>
<dbReference type="OrthoDB" id="9769590at2"/>
<protein>
    <submittedName>
        <fullName evidence="3">DUF445 domain-containing protein</fullName>
    </submittedName>
</protein>
<organism evidence="3 4">
    <name type="scientific">Paraburkholderia terrae</name>
    <dbReference type="NCBI Taxonomy" id="311230"/>
    <lineage>
        <taxon>Bacteria</taxon>
        <taxon>Pseudomonadati</taxon>
        <taxon>Pseudomonadota</taxon>
        <taxon>Betaproteobacteria</taxon>
        <taxon>Burkholderiales</taxon>
        <taxon>Burkholderiaceae</taxon>
        <taxon>Paraburkholderia</taxon>
    </lineage>
</organism>
<keyword evidence="2" id="KW-0812">Transmembrane</keyword>
<evidence type="ECO:0000313" key="4">
    <source>
        <dbReference type="Proteomes" id="UP000243502"/>
    </source>
</evidence>
<feature type="transmembrane region" description="Helical" evidence="2">
    <location>
        <begin position="59"/>
        <end position="83"/>
    </location>
</feature>
<feature type="transmembrane region" description="Helical" evidence="2">
    <location>
        <begin position="33"/>
        <end position="53"/>
    </location>
</feature>
<evidence type="ECO:0000256" key="2">
    <source>
        <dbReference type="SAM" id="Phobius"/>
    </source>
</evidence>
<keyword evidence="2" id="KW-0472">Membrane</keyword>
<evidence type="ECO:0000256" key="1">
    <source>
        <dbReference type="SAM" id="MobiDB-lite"/>
    </source>
</evidence>
<dbReference type="PANTHER" id="PTHR38442:SF1">
    <property type="entry name" value="INNER MEMBRANE PROTEIN"/>
    <property type="match status" value="1"/>
</dbReference>
<sequence length="427" mass="47665">MSFFVGGDNGARPAAPNAREDDKVHGLDRMRRTATALLLLMCVLLLACVVWQADHAWLAWPRAFAEAGMAGAIADWYAVVALFRHPLGLRLPHTAIIPRNQPRIAVSLGSFVEEHFLQPELIIGRLSGHNAAQALALWLAQPENSRGVTNVIADSLAGLLDDMDEADVAWLFDRVVVPQLRTLDISRVAGDALDVLTQGDRHRPLLDHGLVALEKWLTSNADLIKAKFSEASRYTPAPLDAYIVRKFIEGILALLHEVAASPDHPLRLQFDEALQTLIVQLRTSAAHRRFGKSLLRDCVRHFRRPGRYRALLDWLRTRVIADLGREQSAVRDTLARGLMSLGRRIGRKPSIQRKLNAWWIALARELVVRYRHLFSALITEVVKSWNADEVSRKIEVQIGRDLQYVRINGTFVGGMVGVLIHAVTLAA</sequence>
<dbReference type="GO" id="GO:0005886">
    <property type="term" value="C:plasma membrane"/>
    <property type="evidence" value="ECO:0007669"/>
    <property type="project" value="TreeGrafter"/>
</dbReference>
<dbReference type="RefSeq" id="WP_042305509.1">
    <property type="nucleotide sequence ID" value="NZ_CP026113.1"/>
</dbReference>
<dbReference type="PANTHER" id="PTHR38442">
    <property type="entry name" value="INNER MEMBRANE PROTEIN-RELATED"/>
    <property type="match status" value="1"/>
</dbReference>
<accession>A0A2I8F0K0</accession>
<dbReference type="Pfam" id="PF04286">
    <property type="entry name" value="DUF445"/>
    <property type="match status" value="1"/>
</dbReference>
<evidence type="ECO:0000313" key="3">
    <source>
        <dbReference type="EMBL" id="AUT65407.1"/>
    </source>
</evidence>
<dbReference type="EMBL" id="CP026113">
    <property type="protein sequence ID" value="AUT65407.1"/>
    <property type="molecule type" value="Genomic_DNA"/>
</dbReference>
<name>A0A2I8F0K0_9BURK</name>
<dbReference type="AlphaFoldDB" id="A0A2I8F0K0"/>
<dbReference type="KEGG" id="pter:C2L65_38370"/>